<evidence type="ECO:0000256" key="1">
    <source>
        <dbReference type="SAM" id="MobiDB-lite"/>
    </source>
</evidence>
<feature type="region of interest" description="Disordered" evidence="1">
    <location>
        <begin position="1"/>
        <end position="29"/>
    </location>
</feature>
<dbReference type="Proteomes" id="UP000504633">
    <property type="component" value="Unplaced"/>
</dbReference>
<evidence type="ECO:0000313" key="2">
    <source>
        <dbReference type="Proteomes" id="UP000504633"/>
    </source>
</evidence>
<evidence type="ECO:0000313" key="3">
    <source>
        <dbReference type="RefSeq" id="XP_023176768.2"/>
    </source>
</evidence>
<reference evidence="3" key="1">
    <citation type="submission" date="2025-08" db="UniProtKB">
        <authorList>
            <consortium name="RefSeq"/>
        </authorList>
    </citation>
    <scope>IDENTIFICATION</scope>
    <source>
        <strain evidence="3">15085-1641.00</strain>
        <tissue evidence="3">Whole body</tissue>
    </source>
</reference>
<dbReference type="OMA" id="DQLKKHY"/>
<dbReference type="RefSeq" id="XP_023176768.2">
    <property type="nucleotide sequence ID" value="XM_023321000.2"/>
</dbReference>
<accession>A0A6J1M920</accession>
<dbReference type="GeneID" id="111603418"/>
<organism evidence="2 3">
    <name type="scientific">Drosophila hydei</name>
    <name type="common">Fruit fly</name>
    <dbReference type="NCBI Taxonomy" id="7224"/>
    <lineage>
        <taxon>Eukaryota</taxon>
        <taxon>Metazoa</taxon>
        <taxon>Ecdysozoa</taxon>
        <taxon>Arthropoda</taxon>
        <taxon>Hexapoda</taxon>
        <taxon>Insecta</taxon>
        <taxon>Pterygota</taxon>
        <taxon>Neoptera</taxon>
        <taxon>Endopterygota</taxon>
        <taxon>Diptera</taxon>
        <taxon>Brachycera</taxon>
        <taxon>Muscomorpha</taxon>
        <taxon>Ephydroidea</taxon>
        <taxon>Drosophilidae</taxon>
        <taxon>Drosophila</taxon>
    </lineage>
</organism>
<gene>
    <name evidence="3" type="primary">LOC111603418</name>
</gene>
<dbReference type="AlphaFoldDB" id="A0A6J1M920"/>
<name>A0A6J1M920_DROHY</name>
<keyword evidence="2" id="KW-1185">Reference proteome</keyword>
<dbReference type="KEGG" id="dhe:111603418"/>
<protein>
    <submittedName>
        <fullName evidence="3">Uncharacterized protein LOC111603418</fullName>
    </submittedName>
</protein>
<sequence length="599" mass="71096">MPCFKREKSISQVPRRAKSRDQDALAPKPVRPQSLQFHGLFGMSFVRQHVMVDDRWTPGSLTEEYIGMSDLLARRAIFKRHETKANRQRYILESKRLKLQCRDGRAKLQNIRMGENTHQIRNFLNEHKDMQRLYQRMPIHQVVDNINQRTFVMRKERDRLDCRLGQLKDRYKEILMKRALLENRIKYQNEYMLEEEIKSCDFIKKIENSNVRLKAVKAINSTYIKMIQVLRHDAIFYEPILRSLDGDMEDQANFIKHILYLGMPAIAKFKALNSEYRLLEDKSRKSLHAKLQMLSSYKNIRPLSSLVPSTRAKPQEEIAASADPKRYLRETRSMVVLKLVLKSVEKTIEEVKFVTLCSQATEIYPRMKSQVDNNEKLYRIIECDMMAHEVLESKMKCANVLKGVLMNNLSEEEINRLELLKDLRKTLATESEKERDTLTYLKNRGDAFVMLRISIWNLIEILRHVDRQPKLFRTYYPNSYLKLPLLKFEMLNMRAAAPEIYEENIDVVMHVLKRKLYKLMKGYLMEMKPALIARNREEYHADYLANHNLYEQVDDDEQQIEHFNDDLLVENKTMDNVPSRKLIKMHSAKFLEELAKRDE</sequence>
<dbReference type="OrthoDB" id="7447178at2759"/>
<proteinExistence type="predicted"/>